<reference evidence="2" key="1">
    <citation type="journal article" date="2005" name="Nature">
        <title>The map-based sequence of the rice genome.</title>
        <authorList>
            <consortium name="International rice genome sequencing project (IRGSP)"/>
            <person name="Matsumoto T."/>
            <person name="Wu J."/>
            <person name="Kanamori H."/>
            <person name="Katayose Y."/>
            <person name="Fujisawa M."/>
            <person name="Namiki N."/>
            <person name="Mizuno H."/>
            <person name="Yamamoto K."/>
            <person name="Antonio B.A."/>
            <person name="Baba T."/>
            <person name="Sakata K."/>
            <person name="Nagamura Y."/>
            <person name="Aoki H."/>
            <person name="Arikawa K."/>
            <person name="Arita K."/>
            <person name="Bito T."/>
            <person name="Chiden Y."/>
            <person name="Fujitsuka N."/>
            <person name="Fukunaka R."/>
            <person name="Hamada M."/>
            <person name="Harada C."/>
            <person name="Hayashi A."/>
            <person name="Hijishita S."/>
            <person name="Honda M."/>
            <person name="Hosokawa S."/>
            <person name="Ichikawa Y."/>
            <person name="Idonuma A."/>
            <person name="Iijima M."/>
            <person name="Ikeda M."/>
            <person name="Ikeno M."/>
            <person name="Ito K."/>
            <person name="Ito S."/>
            <person name="Ito T."/>
            <person name="Ito Y."/>
            <person name="Ito Y."/>
            <person name="Iwabuchi A."/>
            <person name="Kamiya K."/>
            <person name="Karasawa W."/>
            <person name="Kurita K."/>
            <person name="Katagiri S."/>
            <person name="Kikuta A."/>
            <person name="Kobayashi H."/>
            <person name="Kobayashi N."/>
            <person name="Machita K."/>
            <person name="Maehara T."/>
            <person name="Masukawa M."/>
            <person name="Mizubayashi T."/>
            <person name="Mukai Y."/>
            <person name="Nagasaki H."/>
            <person name="Nagata Y."/>
            <person name="Naito S."/>
            <person name="Nakashima M."/>
            <person name="Nakama Y."/>
            <person name="Nakamichi Y."/>
            <person name="Nakamura M."/>
            <person name="Meguro A."/>
            <person name="Negishi M."/>
            <person name="Ohta I."/>
            <person name="Ohta T."/>
            <person name="Okamoto M."/>
            <person name="Ono N."/>
            <person name="Saji S."/>
            <person name="Sakaguchi M."/>
            <person name="Sakai K."/>
            <person name="Shibata M."/>
            <person name="Shimokawa T."/>
            <person name="Song J."/>
            <person name="Takazaki Y."/>
            <person name="Terasawa K."/>
            <person name="Tsugane M."/>
            <person name="Tsuji K."/>
            <person name="Ueda S."/>
            <person name="Waki K."/>
            <person name="Yamagata H."/>
            <person name="Yamamoto M."/>
            <person name="Yamamoto S."/>
            <person name="Yamane H."/>
            <person name="Yoshiki S."/>
            <person name="Yoshihara R."/>
            <person name="Yukawa K."/>
            <person name="Zhong H."/>
            <person name="Yano M."/>
            <person name="Yuan Q."/>
            <person name="Ouyang S."/>
            <person name="Liu J."/>
            <person name="Jones K.M."/>
            <person name="Gansberger K."/>
            <person name="Moffat K."/>
            <person name="Hill J."/>
            <person name="Bera J."/>
            <person name="Fadrosh D."/>
            <person name="Jin S."/>
            <person name="Johri S."/>
            <person name="Kim M."/>
            <person name="Overton L."/>
            <person name="Reardon M."/>
            <person name="Tsitrin T."/>
            <person name="Vuong H."/>
            <person name="Weaver B."/>
            <person name="Ciecko A."/>
            <person name="Tallon L."/>
            <person name="Jackson J."/>
            <person name="Pai G."/>
            <person name="Aken S.V."/>
            <person name="Utterback T."/>
            <person name="Reidmuller S."/>
            <person name="Feldblyum T."/>
            <person name="Hsiao J."/>
            <person name="Zismann V."/>
            <person name="Iobst S."/>
            <person name="de Vazeille A.R."/>
            <person name="Buell C.R."/>
            <person name="Ying K."/>
            <person name="Li Y."/>
            <person name="Lu T."/>
            <person name="Huang Y."/>
            <person name="Zhao Q."/>
            <person name="Feng Q."/>
            <person name="Zhang L."/>
            <person name="Zhu J."/>
            <person name="Weng Q."/>
            <person name="Mu J."/>
            <person name="Lu Y."/>
            <person name="Fan D."/>
            <person name="Liu Y."/>
            <person name="Guan J."/>
            <person name="Zhang Y."/>
            <person name="Yu S."/>
            <person name="Liu X."/>
            <person name="Zhang Y."/>
            <person name="Hong G."/>
            <person name="Han B."/>
            <person name="Choisne N."/>
            <person name="Demange N."/>
            <person name="Orjeda G."/>
            <person name="Samain S."/>
            <person name="Cattolico L."/>
            <person name="Pelletier E."/>
            <person name="Couloux A."/>
            <person name="Segurens B."/>
            <person name="Wincker P."/>
            <person name="D'Hont A."/>
            <person name="Scarpelli C."/>
            <person name="Weissenbach J."/>
            <person name="Salanoubat M."/>
            <person name="Quetier F."/>
            <person name="Yu Y."/>
            <person name="Kim H.R."/>
            <person name="Rambo T."/>
            <person name="Currie J."/>
            <person name="Collura K."/>
            <person name="Luo M."/>
            <person name="Yang T."/>
            <person name="Ammiraju J.S.S."/>
            <person name="Engler F."/>
            <person name="Soderlund C."/>
            <person name="Wing R.A."/>
            <person name="Palmer L.E."/>
            <person name="de la Bastide M."/>
            <person name="Spiegel L."/>
            <person name="Nascimento L."/>
            <person name="Zutavern T."/>
            <person name="O'Shaughnessy A."/>
            <person name="Dike S."/>
            <person name="Dedhia N."/>
            <person name="Preston R."/>
            <person name="Balija V."/>
            <person name="McCombie W.R."/>
            <person name="Chow T."/>
            <person name="Chen H."/>
            <person name="Chung M."/>
            <person name="Chen C."/>
            <person name="Shaw J."/>
            <person name="Wu H."/>
            <person name="Hsiao K."/>
            <person name="Chao Y."/>
            <person name="Chu M."/>
            <person name="Cheng C."/>
            <person name="Hour A."/>
            <person name="Lee P."/>
            <person name="Lin S."/>
            <person name="Lin Y."/>
            <person name="Liou J."/>
            <person name="Liu S."/>
            <person name="Hsing Y."/>
            <person name="Raghuvanshi S."/>
            <person name="Mohanty A."/>
            <person name="Bharti A.K."/>
            <person name="Gaur A."/>
            <person name="Gupta V."/>
            <person name="Kumar D."/>
            <person name="Ravi V."/>
            <person name="Vij S."/>
            <person name="Kapur A."/>
            <person name="Khurana P."/>
            <person name="Khurana P."/>
            <person name="Khurana J.P."/>
            <person name="Tyagi A.K."/>
            <person name="Gaikwad K."/>
            <person name="Singh A."/>
            <person name="Dalal V."/>
            <person name="Srivastava S."/>
            <person name="Dixit A."/>
            <person name="Pal A.K."/>
            <person name="Ghazi I.A."/>
            <person name="Yadav M."/>
            <person name="Pandit A."/>
            <person name="Bhargava A."/>
            <person name="Sureshbabu K."/>
            <person name="Batra K."/>
            <person name="Sharma T.R."/>
            <person name="Mohapatra T."/>
            <person name="Singh N.K."/>
            <person name="Messing J."/>
            <person name="Nelson A.B."/>
            <person name="Fuks G."/>
            <person name="Kavchok S."/>
            <person name="Keizer G."/>
            <person name="Linton E."/>
            <person name="Llaca V."/>
            <person name="Song R."/>
            <person name="Tanyolac B."/>
            <person name="Young S."/>
            <person name="Ho-Il K."/>
            <person name="Hahn J.H."/>
            <person name="Sangsakoo G."/>
            <person name="Vanavichit A."/>
            <person name="de Mattos Luiz.A.T."/>
            <person name="Zimmer P.D."/>
            <person name="Malone G."/>
            <person name="Dellagostin O."/>
            <person name="de Oliveira A.C."/>
            <person name="Bevan M."/>
            <person name="Bancroft I."/>
            <person name="Minx P."/>
            <person name="Cordum H."/>
            <person name="Wilson R."/>
            <person name="Cheng Z."/>
            <person name="Jin W."/>
            <person name="Jiang J."/>
            <person name="Leong S.A."/>
            <person name="Iwama H."/>
            <person name="Gojobori T."/>
            <person name="Itoh T."/>
            <person name="Niimura Y."/>
            <person name="Fujii Y."/>
            <person name="Habara T."/>
            <person name="Sakai H."/>
            <person name="Sato Y."/>
            <person name="Wilson G."/>
            <person name="Kumar K."/>
            <person name="McCouch S."/>
            <person name="Juretic N."/>
            <person name="Hoen D."/>
            <person name="Wright S."/>
            <person name="Bruskiewich R."/>
            <person name="Bureau T."/>
            <person name="Miyao A."/>
            <person name="Hirochika H."/>
            <person name="Nishikawa T."/>
            <person name="Kadowaki K."/>
            <person name="Sugiura M."/>
            <person name="Burr B."/>
            <person name="Sasaki T."/>
        </authorList>
    </citation>
    <scope>NUCLEOTIDE SEQUENCE [LARGE SCALE GENOMIC DNA]</scope>
    <source>
        <strain evidence="2">cv. Nipponbare</strain>
    </source>
</reference>
<organism evidence="1 2">
    <name type="scientific">Oryza sativa subsp. japonica</name>
    <name type="common">Rice</name>
    <dbReference type="NCBI Taxonomy" id="39947"/>
    <lineage>
        <taxon>Eukaryota</taxon>
        <taxon>Viridiplantae</taxon>
        <taxon>Streptophyta</taxon>
        <taxon>Embryophyta</taxon>
        <taxon>Tracheophyta</taxon>
        <taxon>Spermatophyta</taxon>
        <taxon>Magnoliopsida</taxon>
        <taxon>Liliopsida</taxon>
        <taxon>Poales</taxon>
        <taxon>Poaceae</taxon>
        <taxon>BOP clade</taxon>
        <taxon>Oryzoideae</taxon>
        <taxon>Oryzeae</taxon>
        <taxon>Oryzinae</taxon>
        <taxon>Oryza</taxon>
        <taxon>Oryza sativa</taxon>
    </lineage>
</organism>
<reference evidence="1 2" key="3">
    <citation type="journal article" date="2013" name="Rice">
        <title>Improvement of the Oryza sativa Nipponbare reference genome using next generation sequence and optical map data.</title>
        <authorList>
            <person name="Kawahara Y."/>
            <person name="de la Bastide M."/>
            <person name="Hamilton J.P."/>
            <person name="Kanamori H."/>
            <person name="McCombie W.R."/>
            <person name="Ouyang S."/>
            <person name="Schwartz D.C."/>
            <person name="Tanaka T."/>
            <person name="Wu J."/>
            <person name="Zhou S."/>
            <person name="Childs K.L."/>
            <person name="Davidson R.M."/>
            <person name="Lin H."/>
            <person name="Quesada-Ocampo L."/>
            <person name="Vaillancourt B."/>
            <person name="Sakai H."/>
            <person name="Lee S.S."/>
            <person name="Kim J."/>
            <person name="Numa H."/>
            <person name="Itoh T."/>
            <person name="Buell C.R."/>
            <person name="Matsumoto T."/>
        </authorList>
    </citation>
    <scope>NUCLEOTIDE SEQUENCE [LARGE SCALE GENOMIC DNA]</scope>
    <source>
        <strain evidence="2">cv. Nipponbare</strain>
    </source>
</reference>
<gene>
    <name evidence="1" type="ordered locus">Os03g0793550</name>
    <name evidence="1" type="ORF">OSNPB_030793550</name>
</gene>
<evidence type="ECO:0000313" key="2">
    <source>
        <dbReference type="Proteomes" id="UP000059680"/>
    </source>
</evidence>
<dbReference type="InParanoid" id="A0A0P0W4N5"/>
<sequence length="73" mass="8065">MLVTISRKCLNGAGQKQHSNSGEVAIFFLQTRKLLLPDTLAKVISLLLKRLGCKPVTLNHPSCYLYDLSGHGR</sequence>
<dbReference type="Gramene" id="Os03t0793550-00">
    <property type="protein sequence ID" value="Os03t0793550-00"/>
    <property type="gene ID" value="Os03g0793550"/>
</dbReference>
<dbReference type="Proteomes" id="UP000059680">
    <property type="component" value="Chromosome 3"/>
</dbReference>
<dbReference type="EMBL" id="AP014959">
    <property type="protein sequence ID" value="BAS86808.1"/>
    <property type="molecule type" value="Genomic_DNA"/>
</dbReference>
<keyword evidence="2" id="KW-1185">Reference proteome</keyword>
<proteinExistence type="predicted"/>
<name>A0A0P0W4N5_ORYSJ</name>
<dbReference type="PaxDb" id="39947-A0A0P0W4N5"/>
<evidence type="ECO:0000313" key="1">
    <source>
        <dbReference type="EMBL" id="BAS86808.1"/>
    </source>
</evidence>
<dbReference type="AlphaFoldDB" id="A0A0P0W4N5"/>
<reference evidence="1 2" key="2">
    <citation type="journal article" date="2013" name="Plant Cell Physiol.">
        <title>Rice Annotation Project Database (RAP-DB): an integrative and interactive database for rice genomics.</title>
        <authorList>
            <person name="Sakai H."/>
            <person name="Lee S.S."/>
            <person name="Tanaka T."/>
            <person name="Numa H."/>
            <person name="Kim J."/>
            <person name="Kawahara Y."/>
            <person name="Wakimoto H."/>
            <person name="Yang C.C."/>
            <person name="Iwamoto M."/>
            <person name="Abe T."/>
            <person name="Yamada Y."/>
            <person name="Muto A."/>
            <person name="Inokuchi H."/>
            <person name="Ikemura T."/>
            <person name="Matsumoto T."/>
            <person name="Sasaki T."/>
            <person name="Itoh T."/>
        </authorList>
    </citation>
    <scope>NUCLEOTIDE SEQUENCE [LARGE SCALE GENOMIC DNA]</scope>
    <source>
        <strain evidence="2">cv. Nipponbare</strain>
    </source>
</reference>
<accession>A0A0P0W4N5</accession>
<protein>
    <submittedName>
        <fullName evidence="1">Os03g0793550 protein</fullName>
    </submittedName>
</protein>